<dbReference type="KEGG" id="ptm:GSPATT00008999001"/>
<evidence type="ECO:0000313" key="2">
    <source>
        <dbReference type="EMBL" id="CAK72608.1"/>
    </source>
</evidence>
<dbReference type="AlphaFoldDB" id="A0CP91"/>
<keyword evidence="3" id="KW-1185">Reference proteome</keyword>
<dbReference type="OMA" id="VQSDHED"/>
<dbReference type="EMBL" id="CT868130">
    <property type="protein sequence ID" value="CAK72608.1"/>
    <property type="molecule type" value="Genomic_DNA"/>
</dbReference>
<feature type="compositionally biased region" description="Polar residues" evidence="1">
    <location>
        <begin position="167"/>
        <end position="196"/>
    </location>
</feature>
<accession>A0CP91</accession>
<dbReference type="HOGENOM" id="CLU_1392576_0_0_1"/>
<evidence type="ECO:0000313" key="3">
    <source>
        <dbReference type="Proteomes" id="UP000000600"/>
    </source>
</evidence>
<dbReference type="RefSeq" id="XP_001440005.1">
    <property type="nucleotide sequence ID" value="XM_001439968.1"/>
</dbReference>
<gene>
    <name evidence="2" type="ORF">GSPATT00008999001</name>
</gene>
<protein>
    <submittedName>
        <fullName evidence="2">Uncharacterized protein</fullName>
    </submittedName>
</protein>
<dbReference type="GeneID" id="5025790"/>
<sequence>MQSDNNMTHILDIKSPKYIRSNSNKIANLTYLQRLEIQRKYLITEPSNCIKTLNNNTLYPYLVEKVENQIERNLLTKKTTKRDSHPTIKDSYLISRFRLKLSKSIEKYMNKQENQTLIKVQSYQEMDPSLLTPRQIMLSARAQSRSKNYSVFFRKLKRVQSDHEDQYTTQTNTINHNNSSNRPYSYYFSRQSNYLK</sequence>
<name>A0CP91_PARTE</name>
<organism evidence="2 3">
    <name type="scientific">Paramecium tetraurelia</name>
    <dbReference type="NCBI Taxonomy" id="5888"/>
    <lineage>
        <taxon>Eukaryota</taxon>
        <taxon>Sar</taxon>
        <taxon>Alveolata</taxon>
        <taxon>Ciliophora</taxon>
        <taxon>Intramacronucleata</taxon>
        <taxon>Oligohymenophorea</taxon>
        <taxon>Peniculida</taxon>
        <taxon>Parameciidae</taxon>
        <taxon>Paramecium</taxon>
    </lineage>
</organism>
<evidence type="ECO:0000256" key="1">
    <source>
        <dbReference type="SAM" id="MobiDB-lite"/>
    </source>
</evidence>
<dbReference type="InParanoid" id="A0CP91"/>
<feature type="region of interest" description="Disordered" evidence="1">
    <location>
        <begin position="163"/>
        <end position="196"/>
    </location>
</feature>
<proteinExistence type="predicted"/>
<reference evidence="2 3" key="1">
    <citation type="journal article" date="2006" name="Nature">
        <title>Global trends of whole-genome duplications revealed by the ciliate Paramecium tetraurelia.</title>
        <authorList>
            <consortium name="Genoscope"/>
            <person name="Aury J.-M."/>
            <person name="Jaillon O."/>
            <person name="Duret L."/>
            <person name="Noel B."/>
            <person name="Jubin C."/>
            <person name="Porcel B.M."/>
            <person name="Segurens B."/>
            <person name="Daubin V."/>
            <person name="Anthouard V."/>
            <person name="Aiach N."/>
            <person name="Arnaiz O."/>
            <person name="Billaut A."/>
            <person name="Beisson J."/>
            <person name="Blanc I."/>
            <person name="Bouhouche K."/>
            <person name="Camara F."/>
            <person name="Duharcourt S."/>
            <person name="Guigo R."/>
            <person name="Gogendeau D."/>
            <person name="Katinka M."/>
            <person name="Keller A.-M."/>
            <person name="Kissmehl R."/>
            <person name="Klotz C."/>
            <person name="Koll F."/>
            <person name="Le Moue A."/>
            <person name="Lepere C."/>
            <person name="Malinsky S."/>
            <person name="Nowacki M."/>
            <person name="Nowak J.K."/>
            <person name="Plattner H."/>
            <person name="Poulain J."/>
            <person name="Ruiz F."/>
            <person name="Serrano V."/>
            <person name="Zagulski M."/>
            <person name="Dessen P."/>
            <person name="Betermier M."/>
            <person name="Weissenbach J."/>
            <person name="Scarpelli C."/>
            <person name="Schachter V."/>
            <person name="Sperling L."/>
            <person name="Meyer E."/>
            <person name="Cohen J."/>
            <person name="Wincker P."/>
        </authorList>
    </citation>
    <scope>NUCLEOTIDE SEQUENCE [LARGE SCALE GENOMIC DNA]</scope>
    <source>
        <strain evidence="2 3">Stock d4-2</strain>
    </source>
</reference>
<dbReference type="OrthoDB" id="295718at2759"/>
<dbReference type="Proteomes" id="UP000000600">
    <property type="component" value="Unassembled WGS sequence"/>
</dbReference>